<evidence type="ECO:0000256" key="3">
    <source>
        <dbReference type="ARBA" id="ARBA00023012"/>
    </source>
</evidence>
<dbReference type="Gene3D" id="3.40.50.2300">
    <property type="match status" value="1"/>
</dbReference>
<keyword evidence="3" id="KW-0902">Two-component regulatory system</keyword>
<dbReference type="AlphaFoldDB" id="A0A8J8B2H9"/>
<dbReference type="InterPro" id="IPR011006">
    <property type="entry name" value="CheY-like_superfamily"/>
</dbReference>
<evidence type="ECO:0000313" key="12">
    <source>
        <dbReference type="EMBL" id="MBR0598747.1"/>
    </source>
</evidence>
<feature type="domain" description="OmpR/PhoB-type" evidence="11">
    <location>
        <begin position="133"/>
        <end position="232"/>
    </location>
</feature>
<dbReference type="InterPro" id="IPR016032">
    <property type="entry name" value="Sig_transdc_resp-reg_C-effctor"/>
</dbReference>
<keyword evidence="5 9" id="KW-0238">DNA-binding</keyword>
<dbReference type="Pfam" id="PF00486">
    <property type="entry name" value="Trans_reg_C"/>
    <property type="match status" value="1"/>
</dbReference>
<proteinExistence type="predicted"/>
<dbReference type="PANTHER" id="PTHR48111">
    <property type="entry name" value="REGULATOR OF RPOS"/>
    <property type="match status" value="1"/>
</dbReference>
<dbReference type="GO" id="GO:0005829">
    <property type="term" value="C:cytosol"/>
    <property type="evidence" value="ECO:0007669"/>
    <property type="project" value="TreeGrafter"/>
</dbReference>
<dbReference type="InterPro" id="IPR001867">
    <property type="entry name" value="OmpR/PhoB-type_DNA-bd"/>
</dbReference>
<dbReference type="SMART" id="SM00448">
    <property type="entry name" value="REC"/>
    <property type="match status" value="1"/>
</dbReference>
<protein>
    <recommendedName>
        <fullName evidence="1">Stage 0 sporulation protein A homolog</fullName>
    </recommendedName>
</protein>
<evidence type="ECO:0000256" key="2">
    <source>
        <dbReference type="ARBA" id="ARBA00022553"/>
    </source>
</evidence>
<dbReference type="CDD" id="cd00383">
    <property type="entry name" value="trans_reg_C"/>
    <property type="match status" value="1"/>
</dbReference>
<dbReference type="GO" id="GO:0000976">
    <property type="term" value="F:transcription cis-regulatory region binding"/>
    <property type="evidence" value="ECO:0007669"/>
    <property type="project" value="TreeGrafter"/>
</dbReference>
<keyword evidence="4" id="KW-0805">Transcription regulation</keyword>
<dbReference type="InterPro" id="IPR001789">
    <property type="entry name" value="Sig_transdc_resp-reg_receiver"/>
</dbReference>
<feature type="modified residue" description="4-aspartylphosphate" evidence="8">
    <location>
        <position position="56"/>
    </location>
</feature>
<dbReference type="Gene3D" id="1.10.10.10">
    <property type="entry name" value="Winged helix-like DNA-binding domain superfamily/Winged helix DNA-binding domain"/>
    <property type="match status" value="1"/>
</dbReference>
<feature type="domain" description="Response regulatory" evidence="10">
    <location>
        <begin position="7"/>
        <end position="120"/>
    </location>
</feature>
<evidence type="ECO:0000256" key="9">
    <source>
        <dbReference type="PROSITE-ProRule" id="PRU01091"/>
    </source>
</evidence>
<keyword evidence="2 8" id="KW-0597">Phosphoprotein</keyword>
<dbReference type="SUPFAM" id="SSF52172">
    <property type="entry name" value="CheY-like"/>
    <property type="match status" value="1"/>
</dbReference>
<dbReference type="Gene3D" id="6.10.250.690">
    <property type="match status" value="1"/>
</dbReference>
<keyword evidence="13" id="KW-1185">Reference proteome</keyword>
<feature type="DNA-binding region" description="OmpR/PhoB-type" evidence="9">
    <location>
        <begin position="133"/>
        <end position="232"/>
    </location>
</feature>
<accession>A0A8J8B2H9</accession>
<dbReference type="Pfam" id="PF00072">
    <property type="entry name" value="Response_reg"/>
    <property type="match status" value="1"/>
</dbReference>
<dbReference type="InterPro" id="IPR039420">
    <property type="entry name" value="WalR-like"/>
</dbReference>
<dbReference type="Proteomes" id="UP000675664">
    <property type="component" value="Unassembled WGS sequence"/>
</dbReference>
<dbReference type="GO" id="GO:0006355">
    <property type="term" value="P:regulation of DNA-templated transcription"/>
    <property type="evidence" value="ECO:0007669"/>
    <property type="project" value="InterPro"/>
</dbReference>
<gene>
    <name evidence="12" type="ORF">KCX82_12725</name>
</gene>
<name>A0A8J8B2H9_9FIRM</name>
<evidence type="ECO:0000259" key="10">
    <source>
        <dbReference type="PROSITE" id="PS50110"/>
    </source>
</evidence>
<comment type="function">
    <text evidence="7">May play the central regulatory role in sporulation. It may be an element of the effector pathway responsible for the activation of sporulation genes in response to nutritional stress. Spo0A may act in concert with spo0H (a sigma factor) to control the expression of some genes that are critical to the sporulation process.</text>
</comment>
<dbReference type="FunFam" id="3.40.50.2300:FF:000001">
    <property type="entry name" value="DNA-binding response regulator PhoB"/>
    <property type="match status" value="1"/>
</dbReference>
<dbReference type="SMART" id="SM00862">
    <property type="entry name" value="Trans_reg_C"/>
    <property type="match status" value="1"/>
</dbReference>
<evidence type="ECO:0000256" key="5">
    <source>
        <dbReference type="ARBA" id="ARBA00023125"/>
    </source>
</evidence>
<dbReference type="GO" id="GO:0032993">
    <property type="term" value="C:protein-DNA complex"/>
    <property type="evidence" value="ECO:0007669"/>
    <property type="project" value="TreeGrafter"/>
</dbReference>
<evidence type="ECO:0000313" key="13">
    <source>
        <dbReference type="Proteomes" id="UP000675664"/>
    </source>
</evidence>
<comment type="caution">
    <text evidence="12">The sequence shown here is derived from an EMBL/GenBank/DDBJ whole genome shotgun (WGS) entry which is preliminary data.</text>
</comment>
<dbReference type="PROSITE" id="PS50110">
    <property type="entry name" value="RESPONSE_REGULATORY"/>
    <property type="match status" value="1"/>
</dbReference>
<evidence type="ECO:0000256" key="8">
    <source>
        <dbReference type="PROSITE-ProRule" id="PRU00169"/>
    </source>
</evidence>
<dbReference type="PANTHER" id="PTHR48111:SF73">
    <property type="entry name" value="ALKALINE PHOSPHATASE SYNTHESIS TRANSCRIPTIONAL REGULATORY PROTEIN PHOP"/>
    <property type="match status" value="1"/>
</dbReference>
<reference evidence="12" key="1">
    <citation type="submission" date="2021-04" db="EMBL/GenBank/DDBJ databases">
        <title>Sinoanaerobacter chloroacetimidivorans sp. nov., an obligate anaerobic bacterium isolated from anaerobic sludge.</title>
        <authorList>
            <person name="Bao Y."/>
        </authorList>
    </citation>
    <scope>NUCLEOTIDE SEQUENCE</scope>
    <source>
        <strain evidence="12">BAD-6</strain>
    </source>
</reference>
<dbReference type="PROSITE" id="PS51755">
    <property type="entry name" value="OMPR_PHOB"/>
    <property type="match status" value="1"/>
</dbReference>
<organism evidence="12 13">
    <name type="scientific">Sinanaerobacter chloroacetimidivorans</name>
    <dbReference type="NCBI Taxonomy" id="2818044"/>
    <lineage>
        <taxon>Bacteria</taxon>
        <taxon>Bacillati</taxon>
        <taxon>Bacillota</taxon>
        <taxon>Clostridia</taxon>
        <taxon>Peptostreptococcales</taxon>
        <taxon>Anaerovoracaceae</taxon>
        <taxon>Sinanaerobacter</taxon>
    </lineage>
</organism>
<dbReference type="RefSeq" id="WP_227018876.1">
    <property type="nucleotide sequence ID" value="NZ_JAGSND010000008.1"/>
</dbReference>
<evidence type="ECO:0000256" key="6">
    <source>
        <dbReference type="ARBA" id="ARBA00023163"/>
    </source>
</evidence>
<evidence type="ECO:0000256" key="7">
    <source>
        <dbReference type="ARBA" id="ARBA00024867"/>
    </source>
</evidence>
<dbReference type="CDD" id="cd17574">
    <property type="entry name" value="REC_OmpR"/>
    <property type="match status" value="1"/>
</dbReference>
<dbReference type="GO" id="GO:0000156">
    <property type="term" value="F:phosphorelay response regulator activity"/>
    <property type="evidence" value="ECO:0007669"/>
    <property type="project" value="TreeGrafter"/>
</dbReference>
<reference evidence="12" key="2">
    <citation type="submission" date="2021-04" db="EMBL/GenBank/DDBJ databases">
        <authorList>
            <person name="Liu J."/>
        </authorList>
    </citation>
    <scope>NUCLEOTIDE SEQUENCE</scope>
    <source>
        <strain evidence="12">BAD-6</strain>
    </source>
</reference>
<evidence type="ECO:0000256" key="1">
    <source>
        <dbReference type="ARBA" id="ARBA00018672"/>
    </source>
</evidence>
<dbReference type="EMBL" id="JAGSND010000008">
    <property type="protein sequence ID" value="MBR0598747.1"/>
    <property type="molecule type" value="Genomic_DNA"/>
</dbReference>
<sequence>MREEKKKVLIVDDEAKILDVVKSFLETKGYIVYSAENGREAFQIFDRENIALVILDLMLPDMSGEEICMEFRKKSRVPIIMLTAKSDEEDMLTGLSIGADDYLTKPFSLKELSARMDAILRRSGNDLVPLYKRNSFREGELEVDFEGRSIRKNGMEVNLTPNEFKLLAALIKYPNRVFTREDLISVALGDEFEGYDRAVDSHIKNIRQKIESDSKNPVYILTVHGVGYKFGGK</sequence>
<evidence type="ECO:0000259" key="11">
    <source>
        <dbReference type="PROSITE" id="PS51755"/>
    </source>
</evidence>
<keyword evidence="6" id="KW-0804">Transcription</keyword>
<dbReference type="SUPFAM" id="SSF46894">
    <property type="entry name" value="C-terminal effector domain of the bipartite response regulators"/>
    <property type="match status" value="1"/>
</dbReference>
<evidence type="ECO:0000256" key="4">
    <source>
        <dbReference type="ARBA" id="ARBA00023015"/>
    </source>
</evidence>
<dbReference type="InterPro" id="IPR036388">
    <property type="entry name" value="WH-like_DNA-bd_sf"/>
</dbReference>